<name>A0A2A4X4H2_UNCAE</name>
<organism evidence="1 2">
    <name type="scientific">Aerophobetes bacterium</name>
    <dbReference type="NCBI Taxonomy" id="2030807"/>
    <lineage>
        <taxon>Bacteria</taxon>
        <taxon>Candidatus Aerophobota</taxon>
    </lineage>
</organism>
<accession>A0A2A4X4H2</accession>
<dbReference type="AlphaFoldDB" id="A0A2A4X4H2"/>
<sequence length="690" mass="78944">MHLDFIKIKPSRPICSEDDSDEGILRFVESGLRNIIPEEVLVHSTQAQGSPKDTFLLPLEKVLPIVSFDFIHYKENILCAKILSPAKFTQGVGRFFINTLSTSLLPGKIFSFFLTQGLSFEFIVCPETYFFYFQCCVNLENAQNVKAVKKNLDAIANQVRLTVLGVMHSRKLVASKTLSTQEKHMILVENLMSLNPSSHTTSDKLYGTSYDLLSNAYKEQKDPLLQTLPSSNSTASQLFDHNIFDAFYKKTNHIFHESEMKNYPVSYLHKMISYCYLFRKMHKHAILNKKEFADSIKIINFPSKDADTGVNIPKLGAISVLVGESSDPVIEKLALAHYISTFQTPLCLTKLQVLHSPFFGKKITLIYFDIKKPSHAPFSLEEIKRWKTDFLSGLKQEHQNIKNKPSFQSRHPEEMSSFLSMRESYYKHGEKSLVHALFSSGVKRGCLVTFAIITDNNYDQLQLEQSKLRFCEICSHQKEIIGSGKNHKPIYYHSLKTIITQKSGGTPAEDPEEIIEQVVVNLETIFGPLQRFSKYFAKQCPQKLIALKQSLPVSLPQRFTESIYFALTPRSHRLSLKTEHLKQFVLFLYSRIQSLTPSVTLTHVYENYLWVLTKAANMQKTRPVIRKTPSLSITELYTNVDEKQIFAAIIQCNEDKDAHGLIRSIVDNKVQYELSKRLRPKKTLPHSFSV</sequence>
<dbReference type="Proteomes" id="UP000218775">
    <property type="component" value="Unassembled WGS sequence"/>
</dbReference>
<evidence type="ECO:0000313" key="2">
    <source>
        <dbReference type="Proteomes" id="UP000218775"/>
    </source>
</evidence>
<dbReference type="EMBL" id="NVUK01000021">
    <property type="protein sequence ID" value="PCI77019.1"/>
    <property type="molecule type" value="Genomic_DNA"/>
</dbReference>
<evidence type="ECO:0000313" key="1">
    <source>
        <dbReference type="EMBL" id="PCI77019.1"/>
    </source>
</evidence>
<reference evidence="2" key="1">
    <citation type="submission" date="2017-08" db="EMBL/GenBank/DDBJ databases">
        <title>A dynamic microbial community with high functional redundancy inhabits the cold, oxic subseafloor aquifer.</title>
        <authorList>
            <person name="Tully B.J."/>
            <person name="Wheat C.G."/>
            <person name="Glazer B.T."/>
            <person name="Huber J.A."/>
        </authorList>
    </citation>
    <scope>NUCLEOTIDE SEQUENCE [LARGE SCALE GENOMIC DNA]</scope>
</reference>
<protein>
    <submittedName>
        <fullName evidence="1">Uncharacterized protein</fullName>
    </submittedName>
</protein>
<proteinExistence type="predicted"/>
<gene>
    <name evidence="1" type="ORF">COB21_03610</name>
</gene>
<comment type="caution">
    <text evidence="1">The sequence shown here is derived from an EMBL/GenBank/DDBJ whole genome shotgun (WGS) entry which is preliminary data.</text>
</comment>